<gene>
    <name evidence="1" type="ORF">HED55_16680</name>
</gene>
<accession>A0ABX1DMV1</accession>
<proteinExistence type="predicted"/>
<reference evidence="1 2" key="1">
    <citation type="submission" date="2020-03" db="EMBL/GenBank/DDBJ databases">
        <title>Whole genome sequencing of clinical and environmental type strains of Ochrobactrum.</title>
        <authorList>
            <person name="Dharne M."/>
        </authorList>
    </citation>
    <scope>NUCLEOTIDE SEQUENCE [LARGE SCALE GENOMIC DNA]</scope>
    <source>
        <strain evidence="1 2">CIP 109452</strain>
    </source>
</reference>
<keyword evidence="2" id="KW-1185">Reference proteome</keyword>
<sequence length="153" mass="16320">MAKNIVDLDLTDENDTVRDTAVDENAPVTLPGSDADVVEGVDANSGLPENAVQNLDGSVTLTLLYPQSLTIKGTDSTRTESYTTLTFHRLNGADQRAIASASDAMLNVVAFARSTRMREAIMNKLFDKLDAADINAAAQVLSSFLNSGRKTGK</sequence>
<protein>
    <recommendedName>
        <fullName evidence="3">Phage tail assembly protein</fullName>
    </recommendedName>
</protein>
<dbReference type="InterPro" id="IPR019289">
    <property type="entry name" value="Phage_tail_E/E"/>
</dbReference>
<dbReference type="Proteomes" id="UP000704467">
    <property type="component" value="Unassembled WGS sequence"/>
</dbReference>
<evidence type="ECO:0000313" key="2">
    <source>
        <dbReference type="Proteomes" id="UP000704467"/>
    </source>
</evidence>
<evidence type="ECO:0000313" key="1">
    <source>
        <dbReference type="EMBL" id="NKC04289.1"/>
    </source>
</evidence>
<name>A0ABX1DMV1_9HYPH</name>
<dbReference type="RefSeq" id="WP_138783725.1">
    <property type="nucleotide sequence ID" value="NZ_JBHEEQ010000004.1"/>
</dbReference>
<dbReference type="EMBL" id="JAAVLN010000002">
    <property type="protein sequence ID" value="NKC04289.1"/>
    <property type="molecule type" value="Genomic_DNA"/>
</dbReference>
<comment type="caution">
    <text evidence="1">The sequence shown here is derived from an EMBL/GenBank/DDBJ whole genome shotgun (WGS) entry which is preliminary data.</text>
</comment>
<evidence type="ECO:0008006" key="3">
    <source>
        <dbReference type="Google" id="ProtNLM"/>
    </source>
</evidence>
<organism evidence="1 2">
    <name type="scientific">Brucella haematophila</name>
    <dbReference type="NCBI Taxonomy" id="419474"/>
    <lineage>
        <taxon>Bacteria</taxon>
        <taxon>Pseudomonadati</taxon>
        <taxon>Pseudomonadota</taxon>
        <taxon>Alphaproteobacteria</taxon>
        <taxon>Hyphomicrobiales</taxon>
        <taxon>Brucellaceae</taxon>
        <taxon>Brucella/Ochrobactrum group</taxon>
        <taxon>Brucella</taxon>
    </lineage>
</organism>
<dbReference type="Pfam" id="PF10109">
    <property type="entry name" value="Phage_TAC_7"/>
    <property type="match status" value="1"/>
</dbReference>